<dbReference type="InterPro" id="IPR050791">
    <property type="entry name" value="Aldo-Keto_reductase"/>
</dbReference>
<dbReference type="InterPro" id="IPR020471">
    <property type="entry name" value="AKR"/>
</dbReference>
<sequence length="318" mass="35577">MTQRILGKDLTVSSIGLGIMGMDHAYGAQADRAQMVNLIQSAVDLGNTLFDTAPIYGESNEQLLGQALKPIREKAVIATKFGIVGMEFKDGKFEHQLDSSPQAIREQVEKSLRNLQTDYIDLYFQHRIDPKIAPEVVAETMGELIKEGKIRHWGVSNAPLDYMRKAHQITPITTTENQYSMLFREPEQDLFDLCEELSIGFMAYSPLGNGFLSGKANGNFAENDVRRSMKRFSTEAVNKNQPLLDFIHQLAQGKNATAAQIVLAWELAQRPFIVPIPGTTKLSRLQENLGAMYVQLSAAEVAEINHILNQLEIDESYF</sequence>
<dbReference type="InterPro" id="IPR036812">
    <property type="entry name" value="NAD(P)_OxRdtase_dom_sf"/>
</dbReference>
<comment type="caution">
    <text evidence="3">The sequence shown here is derived from an EMBL/GenBank/DDBJ whole genome shotgun (WGS) entry which is preliminary data.</text>
</comment>
<dbReference type="PRINTS" id="PR00069">
    <property type="entry name" value="ALDKETRDTASE"/>
</dbReference>
<dbReference type="EMBL" id="JARQTX010000006">
    <property type="protein sequence ID" value="MDG2946136.1"/>
    <property type="molecule type" value="Genomic_DNA"/>
</dbReference>
<protein>
    <submittedName>
        <fullName evidence="3">Aldo/keto reductase</fullName>
    </submittedName>
</protein>
<evidence type="ECO:0000313" key="4">
    <source>
        <dbReference type="Proteomes" id="UP001216057"/>
    </source>
</evidence>
<dbReference type="Gene3D" id="3.20.20.100">
    <property type="entry name" value="NADP-dependent oxidoreductase domain"/>
    <property type="match status" value="1"/>
</dbReference>
<dbReference type="Proteomes" id="UP001216057">
    <property type="component" value="Unassembled WGS sequence"/>
</dbReference>
<dbReference type="PANTHER" id="PTHR43625:SF77">
    <property type="entry name" value="ALDO-KETO REDUCTASE"/>
    <property type="match status" value="1"/>
</dbReference>
<proteinExistence type="predicted"/>
<evidence type="ECO:0000259" key="2">
    <source>
        <dbReference type="Pfam" id="PF00248"/>
    </source>
</evidence>
<reference evidence="3 4" key="1">
    <citation type="submission" date="2023-03" db="EMBL/GenBank/DDBJ databases">
        <title>Classification of Bisgaard taxon 6 and taxon 10 as Exercitatus varius gen. nov., spec. nov.</title>
        <authorList>
            <person name="Christensen H."/>
        </authorList>
    </citation>
    <scope>NUCLEOTIDE SEQUENCE [LARGE SCALE GENOMIC DNA]</scope>
    <source>
        <strain evidence="3 4">23350_01</strain>
    </source>
</reference>
<evidence type="ECO:0000256" key="1">
    <source>
        <dbReference type="ARBA" id="ARBA00023002"/>
    </source>
</evidence>
<evidence type="ECO:0000313" key="3">
    <source>
        <dbReference type="EMBL" id="MDG2946136.1"/>
    </source>
</evidence>
<accession>A0ABT6ERH6</accession>
<dbReference type="Pfam" id="PF00248">
    <property type="entry name" value="Aldo_ket_red"/>
    <property type="match status" value="1"/>
</dbReference>
<dbReference type="PANTHER" id="PTHR43625">
    <property type="entry name" value="AFLATOXIN B1 ALDEHYDE REDUCTASE"/>
    <property type="match status" value="1"/>
</dbReference>
<keyword evidence="1" id="KW-0560">Oxidoreductase</keyword>
<dbReference type="SUPFAM" id="SSF51430">
    <property type="entry name" value="NAD(P)-linked oxidoreductase"/>
    <property type="match status" value="1"/>
</dbReference>
<gene>
    <name evidence="3" type="ORF">P7M32_06805</name>
</gene>
<organism evidence="3 4">
    <name type="scientific">Exercitatus varius</name>
    <dbReference type="NCBI Taxonomy" id="67857"/>
    <lineage>
        <taxon>Bacteria</taxon>
        <taxon>Pseudomonadati</taxon>
        <taxon>Pseudomonadota</taxon>
        <taxon>Gammaproteobacteria</taxon>
        <taxon>Pasteurellales</taxon>
        <taxon>Pasteurellaceae</taxon>
        <taxon>Exercitatus</taxon>
    </lineage>
</organism>
<dbReference type="InterPro" id="IPR023210">
    <property type="entry name" value="NADP_OxRdtase_dom"/>
</dbReference>
<feature type="domain" description="NADP-dependent oxidoreductase" evidence="2">
    <location>
        <begin position="15"/>
        <end position="308"/>
    </location>
</feature>
<keyword evidence="4" id="KW-1185">Reference proteome</keyword>
<dbReference type="RefSeq" id="WP_317485975.1">
    <property type="nucleotide sequence ID" value="NZ_JARQTX010000006.1"/>
</dbReference>
<name>A0ABT6ERH6_9PAST</name>